<reference evidence="3" key="1">
    <citation type="journal article" date="2022" name="Int. J. Syst. Evol. Microbiol.">
        <title>Pseudomonas aegrilactucae sp. nov. and Pseudomonas morbosilactucae sp. nov., pathogens causing bacterial rot of lettuce in Japan.</title>
        <authorList>
            <person name="Sawada H."/>
            <person name="Fujikawa T."/>
            <person name="Satou M."/>
        </authorList>
    </citation>
    <scope>NUCLEOTIDE SEQUENCE</scope>
    <source>
        <strain evidence="3">0166_1</strain>
    </source>
</reference>
<dbReference type="AlphaFoldDB" id="A0A9E7C6Q0"/>
<evidence type="ECO:0000256" key="2">
    <source>
        <dbReference type="ARBA" id="ARBA00022679"/>
    </source>
</evidence>
<organism evidence="3 4">
    <name type="scientific">Capillimicrobium parvum</name>
    <dbReference type="NCBI Taxonomy" id="2884022"/>
    <lineage>
        <taxon>Bacteria</taxon>
        <taxon>Bacillati</taxon>
        <taxon>Actinomycetota</taxon>
        <taxon>Thermoleophilia</taxon>
        <taxon>Solirubrobacterales</taxon>
        <taxon>Capillimicrobiaceae</taxon>
        <taxon>Capillimicrobium</taxon>
    </lineage>
</organism>
<dbReference type="Gene3D" id="3.40.50.10540">
    <property type="entry name" value="Crotonobetainyl-coa:carnitine coa-transferase, domain 1"/>
    <property type="match status" value="1"/>
</dbReference>
<gene>
    <name evidence="3" type="primary">smtB</name>
    <name evidence="3" type="ORF">DSM104329_05536</name>
</gene>
<dbReference type="RefSeq" id="WP_259313111.1">
    <property type="nucleotide sequence ID" value="NZ_CP087164.1"/>
</dbReference>
<dbReference type="InterPro" id="IPR003673">
    <property type="entry name" value="CoA-Trfase_fam_III"/>
</dbReference>
<dbReference type="GO" id="GO:0016740">
    <property type="term" value="F:transferase activity"/>
    <property type="evidence" value="ECO:0007669"/>
    <property type="project" value="UniProtKB-KW"/>
</dbReference>
<accession>A0A9E7C6Q0</accession>
<sequence>MNPTGELPLKGIRVVDSASLFAGPVIATMLGDYGADVIKVEHPEGDNLRKLGWEKDGVSLWWAVIGRNKRSVTLKLSDPDGAEAMKKLLATADIYVENFRTGTLERWGLGWDVLKEINPNLVMVRTTGFGQTGPYATRPGFGTLAESMSGYAHINGFPDGPPTLPPFALGDGVAAMTGAFAAMMALWWRDRGGTGQVIDLSIYEPLFWILGPQASVYDQLGIVQNRTGNRAPFTSPRNAYLSKDGVWLGMSASAQSIAERVMKLVGRADLAEQPWFSDHAGRLEHQDELDEPIAAWIAERDADEVLLAFEEVHAAIAPVLSIKEIFEDPQFQARETITTVEHPVLGPLKMQNVIPRLTMTPGEIRWCGPDLGSSNRDVLGGELGYSDAELADLAARGVIAQAP</sequence>
<dbReference type="EMBL" id="CP087164">
    <property type="protein sequence ID" value="UGS39104.1"/>
    <property type="molecule type" value="Genomic_DNA"/>
</dbReference>
<dbReference type="Pfam" id="PF02515">
    <property type="entry name" value="CoA_transf_3"/>
    <property type="match status" value="1"/>
</dbReference>
<dbReference type="InterPro" id="IPR050509">
    <property type="entry name" value="CoA-transferase_III"/>
</dbReference>
<dbReference type="KEGG" id="sbae:DSM104329_05536"/>
<dbReference type="Gene3D" id="3.30.1540.10">
    <property type="entry name" value="formyl-coa transferase, domain 3"/>
    <property type="match status" value="1"/>
</dbReference>
<keyword evidence="4" id="KW-1185">Reference proteome</keyword>
<comment type="similarity">
    <text evidence="1">Belongs to the CoA-transferase III family.</text>
</comment>
<dbReference type="SUPFAM" id="SSF89796">
    <property type="entry name" value="CoA-transferase family III (CaiB/BaiF)"/>
    <property type="match status" value="1"/>
</dbReference>
<keyword evidence="2 3" id="KW-0808">Transferase</keyword>
<dbReference type="InterPro" id="IPR044855">
    <property type="entry name" value="CoA-Trfase_III_dom3_sf"/>
</dbReference>
<name>A0A9E7C6Q0_9ACTN</name>
<evidence type="ECO:0000256" key="1">
    <source>
        <dbReference type="ARBA" id="ARBA00008383"/>
    </source>
</evidence>
<dbReference type="PANTHER" id="PTHR48228:SF6">
    <property type="entry name" value="L-CARNITINE COA-TRANSFERASE"/>
    <property type="match status" value="1"/>
</dbReference>
<evidence type="ECO:0000313" key="3">
    <source>
        <dbReference type="EMBL" id="UGS39104.1"/>
    </source>
</evidence>
<protein>
    <submittedName>
        <fullName evidence="3">Succinyl-CoA--L-malate CoA-transferase beta subunit</fullName>
        <ecNumber evidence="3">2.8.3.22</ecNumber>
    </submittedName>
</protein>
<dbReference type="EC" id="2.8.3.22" evidence="3"/>
<dbReference type="InterPro" id="IPR023606">
    <property type="entry name" value="CoA-Trfase_III_dom_1_sf"/>
</dbReference>
<dbReference type="Proteomes" id="UP001162834">
    <property type="component" value="Chromosome"/>
</dbReference>
<dbReference type="PANTHER" id="PTHR48228">
    <property type="entry name" value="SUCCINYL-COA--D-CITRAMALATE COA-TRANSFERASE"/>
    <property type="match status" value="1"/>
</dbReference>
<proteinExistence type="inferred from homology"/>
<evidence type="ECO:0000313" key="4">
    <source>
        <dbReference type="Proteomes" id="UP001162834"/>
    </source>
</evidence>